<dbReference type="PIRSF" id="PIRSF002741">
    <property type="entry name" value="MppA"/>
    <property type="match status" value="1"/>
</dbReference>
<dbReference type="Pfam" id="PF00496">
    <property type="entry name" value="SBP_bac_5"/>
    <property type="match status" value="1"/>
</dbReference>
<name>A0AA45C4Y4_9BACT</name>
<dbReference type="EMBL" id="QGGI01000022">
    <property type="protein sequence ID" value="PWJ87681.1"/>
    <property type="molecule type" value="Genomic_DNA"/>
</dbReference>
<evidence type="ECO:0000256" key="1">
    <source>
        <dbReference type="ARBA" id="ARBA00005695"/>
    </source>
</evidence>
<dbReference type="InterPro" id="IPR039424">
    <property type="entry name" value="SBP_5"/>
</dbReference>
<evidence type="ECO:0000256" key="4">
    <source>
        <dbReference type="SAM" id="SignalP"/>
    </source>
</evidence>
<proteinExistence type="inferred from homology"/>
<feature type="signal peptide" evidence="4">
    <location>
        <begin position="1"/>
        <end position="19"/>
    </location>
</feature>
<dbReference type="GO" id="GO:1904680">
    <property type="term" value="F:peptide transmembrane transporter activity"/>
    <property type="evidence" value="ECO:0007669"/>
    <property type="project" value="TreeGrafter"/>
</dbReference>
<sequence>MKKLLVISMVIMISLFAFSKDFVVKDMFTPETPKLGGRVTTVLSSAPQSFNLYGTLDNAAYTIIPNVLSPLVEANPITNEIEPGLAESWDVSADGKEVTFHLRDVKWSDGVQFNANDVIFTLDYFVMNKFAEGNSIARYTINGELVKWEKVDNMTVKATLPAPYGAFFTVLAQAPIYPEHKVSELFNKNDLGSVNKIWTTDTNVKDIVSTGPYLIDNYVVDQKVILKRNPNFWKVDKWGNRLPYVDTFEYLIVKDAEVAMAKFMAGEIDYIKVNSKDYPVLKQKELQGADFVIFRGQPSKPTPSPLHITFNFDAKNDSLKELFRNDKFRQAMEYALDRDRIIDEVYNTLAVYGGVPVLPSNKGFYNPKIEEIRRSFNLTKASKMLDELGLKDIDNDGIREMKNGEDLSIVLLTKTTQEFQDIAYLYSEDLKNIGVKMNLQILDAGLQSQKALSGDFEMSLWAFGNQPDPQLRKAIWQPGNPLYYNHLSTMDSETRTAVKSEMYDWELEVWNMFEKGQTEMNIDQRKSYYDKWQEIYAEKVPFIFVCKGMDLMGAQKSVGNFYQMDDGTLVYLTYTVFDK</sequence>
<dbReference type="Gene3D" id="3.40.190.10">
    <property type="entry name" value="Periplasmic binding protein-like II"/>
    <property type="match status" value="1"/>
</dbReference>
<evidence type="ECO:0000256" key="3">
    <source>
        <dbReference type="ARBA" id="ARBA00022729"/>
    </source>
</evidence>
<dbReference type="PANTHER" id="PTHR30290">
    <property type="entry name" value="PERIPLASMIC BINDING COMPONENT OF ABC TRANSPORTER"/>
    <property type="match status" value="1"/>
</dbReference>
<dbReference type="GO" id="GO:0043190">
    <property type="term" value="C:ATP-binding cassette (ABC) transporter complex"/>
    <property type="evidence" value="ECO:0007669"/>
    <property type="project" value="InterPro"/>
</dbReference>
<dbReference type="InterPro" id="IPR000914">
    <property type="entry name" value="SBP_5_dom"/>
</dbReference>
<feature type="domain" description="Solute-binding protein family 5" evidence="5">
    <location>
        <begin position="80"/>
        <end position="468"/>
    </location>
</feature>
<dbReference type="RefSeq" id="WP_109606140.1">
    <property type="nucleotide sequence ID" value="NZ_QGGI01000022.1"/>
</dbReference>
<feature type="chain" id="PRO_5041408981" evidence="4">
    <location>
        <begin position="20"/>
        <end position="579"/>
    </location>
</feature>
<evidence type="ECO:0000313" key="6">
    <source>
        <dbReference type="EMBL" id="PWJ87681.1"/>
    </source>
</evidence>
<dbReference type="AlphaFoldDB" id="A0AA45C4Y4"/>
<evidence type="ECO:0000259" key="5">
    <source>
        <dbReference type="Pfam" id="PF00496"/>
    </source>
</evidence>
<dbReference type="PANTHER" id="PTHR30290:SF9">
    <property type="entry name" value="OLIGOPEPTIDE-BINDING PROTEIN APPA"/>
    <property type="match status" value="1"/>
</dbReference>
<dbReference type="CDD" id="cd08500">
    <property type="entry name" value="PBP2_NikA_DppA_OppA_like_4"/>
    <property type="match status" value="1"/>
</dbReference>
<keyword evidence="7" id="KW-1185">Reference proteome</keyword>
<evidence type="ECO:0000313" key="7">
    <source>
        <dbReference type="Proteomes" id="UP000245921"/>
    </source>
</evidence>
<reference evidence="6 7" key="1">
    <citation type="submission" date="2018-05" db="EMBL/GenBank/DDBJ databases">
        <title>Genomic Encyclopedia of Type Strains, Phase IV (KMG-IV): sequencing the most valuable type-strain genomes for metagenomic binning, comparative biology and taxonomic classification.</title>
        <authorList>
            <person name="Goeker M."/>
        </authorList>
    </citation>
    <scope>NUCLEOTIDE SEQUENCE [LARGE SCALE GENOMIC DNA]</scope>
    <source>
        <strain evidence="6 7">DSM 24906</strain>
    </source>
</reference>
<dbReference type="Proteomes" id="UP000245921">
    <property type="component" value="Unassembled WGS sequence"/>
</dbReference>
<dbReference type="GO" id="GO:0042597">
    <property type="term" value="C:periplasmic space"/>
    <property type="evidence" value="ECO:0007669"/>
    <property type="project" value="UniProtKB-ARBA"/>
</dbReference>
<dbReference type="InterPro" id="IPR030678">
    <property type="entry name" value="Peptide/Ni-bd"/>
</dbReference>
<accession>A0AA45C4Y4</accession>
<dbReference type="Gene3D" id="3.10.105.10">
    <property type="entry name" value="Dipeptide-binding Protein, Domain 3"/>
    <property type="match status" value="1"/>
</dbReference>
<organism evidence="6 7">
    <name type="scientific">Oceanotoga teriensis</name>
    <dbReference type="NCBI Taxonomy" id="515440"/>
    <lineage>
        <taxon>Bacteria</taxon>
        <taxon>Thermotogati</taxon>
        <taxon>Thermotogota</taxon>
        <taxon>Thermotogae</taxon>
        <taxon>Petrotogales</taxon>
        <taxon>Petrotogaceae</taxon>
        <taxon>Oceanotoga</taxon>
    </lineage>
</organism>
<comment type="caution">
    <text evidence="6">The sequence shown here is derived from an EMBL/GenBank/DDBJ whole genome shotgun (WGS) entry which is preliminary data.</text>
</comment>
<comment type="similarity">
    <text evidence="1">Belongs to the bacterial solute-binding protein 5 family.</text>
</comment>
<protein>
    <submittedName>
        <fullName evidence="6">Peptide/nickel transport system substrate-binding protein</fullName>
    </submittedName>
</protein>
<evidence type="ECO:0000256" key="2">
    <source>
        <dbReference type="ARBA" id="ARBA00022448"/>
    </source>
</evidence>
<dbReference type="SUPFAM" id="SSF53850">
    <property type="entry name" value="Periplasmic binding protein-like II"/>
    <property type="match status" value="1"/>
</dbReference>
<keyword evidence="2" id="KW-0813">Transport</keyword>
<gene>
    <name evidence="6" type="ORF">C7380_1226</name>
</gene>
<dbReference type="GO" id="GO:0015833">
    <property type="term" value="P:peptide transport"/>
    <property type="evidence" value="ECO:0007669"/>
    <property type="project" value="TreeGrafter"/>
</dbReference>
<keyword evidence="3 4" id="KW-0732">Signal</keyword>